<accession>A0ABN7NLE8</accession>
<keyword evidence="2" id="KW-1185">Reference proteome</keyword>
<gene>
    <name evidence="1" type="ORF">TPAB3V08_LOCUS3156</name>
</gene>
<dbReference type="Proteomes" id="UP001153148">
    <property type="component" value="Unassembled WGS sequence"/>
</dbReference>
<protein>
    <submittedName>
        <fullName evidence="1">Uncharacterized protein</fullName>
    </submittedName>
</protein>
<name>A0ABN7NLE8_TIMPD</name>
<organism evidence="1 2">
    <name type="scientific">Timema podura</name>
    <name type="common">Walking stick</name>
    <dbReference type="NCBI Taxonomy" id="61482"/>
    <lineage>
        <taxon>Eukaryota</taxon>
        <taxon>Metazoa</taxon>
        <taxon>Ecdysozoa</taxon>
        <taxon>Arthropoda</taxon>
        <taxon>Hexapoda</taxon>
        <taxon>Insecta</taxon>
        <taxon>Pterygota</taxon>
        <taxon>Neoptera</taxon>
        <taxon>Polyneoptera</taxon>
        <taxon>Phasmatodea</taxon>
        <taxon>Timematodea</taxon>
        <taxon>Timematoidea</taxon>
        <taxon>Timematidae</taxon>
        <taxon>Timema</taxon>
    </lineage>
</organism>
<evidence type="ECO:0000313" key="2">
    <source>
        <dbReference type="Proteomes" id="UP001153148"/>
    </source>
</evidence>
<sequence length="83" mass="9227">MKLVIQWLDHLVVNAIKVALKDVTATAAVTSFLKLLVTKKETVILKRLDNEDCGLPVVEIHKILKGSPTSLNAAIAFNERKYK</sequence>
<evidence type="ECO:0000313" key="1">
    <source>
        <dbReference type="EMBL" id="CAG2056161.1"/>
    </source>
</evidence>
<comment type="caution">
    <text evidence="1">The sequence shown here is derived from an EMBL/GenBank/DDBJ whole genome shotgun (WGS) entry which is preliminary data.</text>
</comment>
<reference evidence="1" key="1">
    <citation type="submission" date="2021-03" db="EMBL/GenBank/DDBJ databases">
        <authorList>
            <person name="Tran Van P."/>
        </authorList>
    </citation>
    <scope>NUCLEOTIDE SEQUENCE</scope>
</reference>
<proteinExistence type="predicted"/>
<dbReference type="EMBL" id="CAJPIN010003447">
    <property type="protein sequence ID" value="CAG2056161.1"/>
    <property type="molecule type" value="Genomic_DNA"/>
</dbReference>
<feature type="non-terminal residue" evidence="1">
    <location>
        <position position="83"/>
    </location>
</feature>